<proteinExistence type="predicted"/>
<comment type="caution">
    <text evidence="1">The sequence shown here is derived from an EMBL/GenBank/DDBJ whole genome shotgun (WGS) entry which is preliminary data.</text>
</comment>
<organism evidence="1 2">
    <name type="scientific">Vaccinium darrowii</name>
    <dbReference type="NCBI Taxonomy" id="229202"/>
    <lineage>
        <taxon>Eukaryota</taxon>
        <taxon>Viridiplantae</taxon>
        <taxon>Streptophyta</taxon>
        <taxon>Embryophyta</taxon>
        <taxon>Tracheophyta</taxon>
        <taxon>Spermatophyta</taxon>
        <taxon>Magnoliopsida</taxon>
        <taxon>eudicotyledons</taxon>
        <taxon>Gunneridae</taxon>
        <taxon>Pentapetalae</taxon>
        <taxon>asterids</taxon>
        <taxon>Ericales</taxon>
        <taxon>Ericaceae</taxon>
        <taxon>Vaccinioideae</taxon>
        <taxon>Vaccinieae</taxon>
        <taxon>Vaccinium</taxon>
    </lineage>
</organism>
<evidence type="ECO:0000313" key="1">
    <source>
        <dbReference type="EMBL" id="KAH7851820.1"/>
    </source>
</evidence>
<name>A0ACB7YGA2_9ERIC</name>
<dbReference type="EMBL" id="CM037158">
    <property type="protein sequence ID" value="KAH7851820.1"/>
    <property type="molecule type" value="Genomic_DNA"/>
</dbReference>
<sequence length="392" mass="44751">MNDWERSLREQRYQFQHQHQQQHQTQPRSKTPSFSSSLLDAIYRSIDEPKYEDTQTTAVRTKKQRNSNLIGRKDDVGDEKSLRKAIMFEKWMENDEIRRRIARGSSRTYNSASSSSDSSCGGVFSSSETESVHRDGSKSISFTIQRPKEVRIDHYSVRSEFEDTPKREGRLLMRTKSKALKIYGDLKKVKQPISPGRRITSFLNSLFNSRNVKNPKPMEGLNSLRKSRSVKDHHQTTTCSLSSSFSRSSCLNKLPPPSSRGAKFTSGNNCSKRSVRFCLVDEDSRRRGQKGLYEEDPRLMPTPVVRKITEITVLNKEEVKNTNECRMRGFEDEDLDEDEDYDDGMSCASSDLFELENIGAIGGGTCREELPVYGTTSLKKNHAIVNGFSLVQ</sequence>
<keyword evidence="2" id="KW-1185">Reference proteome</keyword>
<reference evidence="1 2" key="1">
    <citation type="journal article" date="2021" name="Hortic Res">
        <title>High-quality reference genome and annotation aids understanding of berry development for evergreen blueberry (Vaccinium darrowii).</title>
        <authorList>
            <person name="Yu J."/>
            <person name="Hulse-Kemp A.M."/>
            <person name="Babiker E."/>
            <person name="Staton M."/>
        </authorList>
    </citation>
    <scope>NUCLEOTIDE SEQUENCE [LARGE SCALE GENOMIC DNA]</scope>
    <source>
        <strain evidence="2">cv. NJ 8807/NJ 8810</strain>
        <tissue evidence="1">Young leaf</tissue>
    </source>
</reference>
<evidence type="ECO:0000313" key="2">
    <source>
        <dbReference type="Proteomes" id="UP000828048"/>
    </source>
</evidence>
<dbReference type="Proteomes" id="UP000828048">
    <property type="component" value="Chromosome 8"/>
</dbReference>
<protein>
    <submittedName>
        <fullName evidence="1">Uncharacterized protein</fullName>
    </submittedName>
</protein>
<gene>
    <name evidence="1" type="ORF">Vadar_016847</name>
</gene>
<accession>A0ACB7YGA2</accession>